<dbReference type="InterPro" id="IPR041916">
    <property type="entry name" value="Anti_sigma_zinc_sf"/>
</dbReference>
<feature type="domain" description="Anti-sigma K factor RskA C-terminal" evidence="10">
    <location>
        <begin position="113"/>
        <end position="245"/>
    </location>
</feature>
<evidence type="ECO:0000256" key="2">
    <source>
        <dbReference type="ARBA" id="ARBA00004236"/>
    </source>
</evidence>
<protein>
    <recommendedName>
        <fullName evidence="8">Regulator of SigK</fullName>
    </recommendedName>
    <alternativeName>
        <fullName evidence="7">Sigma-K anti-sigma factor RskA</fullName>
    </alternativeName>
</protein>
<evidence type="ECO:0000313" key="12">
    <source>
        <dbReference type="Proteomes" id="UP000830835"/>
    </source>
</evidence>
<keyword evidence="4 9" id="KW-0812">Transmembrane</keyword>
<evidence type="ECO:0000259" key="10">
    <source>
        <dbReference type="Pfam" id="PF10099"/>
    </source>
</evidence>
<comment type="caution">
    <text evidence="11">The sequence shown here is derived from an EMBL/GenBank/DDBJ whole genome shotgun (WGS) entry which is preliminary data.</text>
</comment>
<dbReference type="RefSeq" id="WP_244351813.1">
    <property type="nucleotide sequence ID" value="NZ_JAFIRA010000038.1"/>
</dbReference>
<dbReference type="Proteomes" id="UP000830835">
    <property type="component" value="Unassembled WGS sequence"/>
</dbReference>
<keyword evidence="3" id="KW-1003">Cell membrane</keyword>
<feature type="transmembrane region" description="Helical" evidence="9">
    <location>
        <begin position="109"/>
        <end position="126"/>
    </location>
</feature>
<reference evidence="11" key="1">
    <citation type="submission" date="2021-02" db="EMBL/GenBank/DDBJ databases">
        <title>The CRISPR/cas machinery reduction and long-range gene transfer in the hot spring cyanobacterium Synechococcus.</title>
        <authorList>
            <person name="Dvorak P."/>
            <person name="Jahodarova E."/>
            <person name="Hasler P."/>
            <person name="Poulickova A."/>
        </authorList>
    </citation>
    <scope>NUCLEOTIDE SEQUENCE</scope>
    <source>
        <strain evidence="11">Rupite</strain>
    </source>
</reference>
<dbReference type="PANTHER" id="PTHR37461">
    <property type="entry name" value="ANTI-SIGMA-K FACTOR RSKA"/>
    <property type="match status" value="1"/>
</dbReference>
<keyword evidence="6 9" id="KW-0472">Membrane</keyword>
<proteinExistence type="predicted"/>
<organism evidence="11 12">
    <name type="scientific">Thermostichus vulcanus str. 'Rupite'</name>
    <dbReference type="NCBI Taxonomy" id="2813851"/>
    <lineage>
        <taxon>Bacteria</taxon>
        <taxon>Bacillati</taxon>
        <taxon>Cyanobacteriota</taxon>
        <taxon>Cyanophyceae</taxon>
        <taxon>Thermostichales</taxon>
        <taxon>Thermostichaceae</taxon>
        <taxon>Thermostichus</taxon>
    </lineage>
</organism>
<gene>
    <name evidence="11" type="ORF">JX360_13260</name>
</gene>
<dbReference type="InterPro" id="IPR051474">
    <property type="entry name" value="Anti-sigma-K/W_factor"/>
</dbReference>
<evidence type="ECO:0000313" key="11">
    <source>
        <dbReference type="EMBL" id="MCJ2543857.1"/>
    </source>
</evidence>
<dbReference type="Gene3D" id="1.10.10.1320">
    <property type="entry name" value="Anti-sigma factor, zinc-finger domain"/>
    <property type="match status" value="1"/>
</dbReference>
<evidence type="ECO:0000256" key="6">
    <source>
        <dbReference type="ARBA" id="ARBA00023136"/>
    </source>
</evidence>
<evidence type="ECO:0000256" key="3">
    <source>
        <dbReference type="ARBA" id="ARBA00022475"/>
    </source>
</evidence>
<dbReference type="PANTHER" id="PTHR37461:SF1">
    <property type="entry name" value="ANTI-SIGMA-K FACTOR RSKA"/>
    <property type="match status" value="1"/>
</dbReference>
<keyword evidence="5 9" id="KW-1133">Transmembrane helix</keyword>
<dbReference type="InterPro" id="IPR018764">
    <property type="entry name" value="RskA_C"/>
</dbReference>
<comment type="subcellular location">
    <subcellularLocation>
        <location evidence="2">Cell membrane</location>
    </subcellularLocation>
    <subcellularLocation>
        <location evidence="1">Membrane</location>
        <topology evidence="1">Single-pass membrane protein</topology>
    </subcellularLocation>
</comment>
<sequence length="262" mass="28718">MSELSESTSEFENEMGQGQANEDLAGYLLGDLLPEEARALEERLQQDPQLAVELRALQETLELLPYGLPGVIPPAGLRDKVLAEVGLAEAPLPLQSALPALPASRFKAWWRWLAGLVAVALVLLGLDNWRLRQSLQLAQLESVQELANLLQQPGSRLVNLQGETGVANLLFRVGEWQEVVLAATHLPQLASGERYHLWLKLDNGDILYCGDFQVDAYGSAIVAMRPPRTPPSGTRAQELWITAQVPTSPREPRGEPVLTGKV</sequence>
<evidence type="ECO:0000256" key="4">
    <source>
        <dbReference type="ARBA" id="ARBA00022692"/>
    </source>
</evidence>
<dbReference type="Pfam" id="PF10099">
    <property type="entry name" value="RskA_C"/>
    <property type="match status" value="1"/>
</dbReference>
<evidence type="ECO:0000256" key="5">
    <source>
        <dbReference type="ARBA" id="ARBA00022989"/>
    </source>
</evidence>
<keyword evidence="12" id="KW-1185">Reference proteome</keyword>
<dbReference type="EMBL" id="JAFIRA010000038">
    <property type="protein sequence ID" value="MCJ2543857.1"/>
    <property type="molecule type" value="Genomic_DNA"/>
</dbReference>
<evidence type="ECO:0000256" key="8">
    <source>
        <dbReference type="ARBA" id="ARBA00030803"/>
    </source>
</evidence>
<evidence type="ECO:0000256" key="1">
    <source>
        <dbReference type="ARBA" id="ARBA00004167"/>
    </source>
</evidence>
<evidence type="ECO:0000256" key="7">
    <source>
        <dbReference type="ARBA" id="ARBA00029829"/>
    </source>
</evidence>
<evidence type="ECO:0000256" key="9">
    <source>
        <dbReference type="SAM" id="Phobius"/>
    </source>
</evidence>
<name>A0ABT0CDL0_THEVL</name>
<accession>A0ABT0CDL0</accession>